<dbReference type="GO" id="GO:0030428">
    <property type="term" value="C:cell septum"/>
    <property type="evidence" value="ECO:0007669"/>
    <property type="project" value="TreeGrafter"/>
</dbReference>
<comment type="subunit">
    <text evidence="8">Homodimer. Interacts with FtsZ.</text>
</comment>
<gene>
    <name evidence="10" type="ORF">SAMN04488053_10285</name>
</gene>
<keyword evidence="5" id="KW-0717">Septation</keyword>
<evidence type="ECO:0000256" key="3">
    <source>
        <dbReference type="ARBA" id="ARBA00022490"/>
    </source>
</evidence>
<keyword evidence="6" id="KW-0131">Cell cycle</keyword>
<evidence type="ECO:0000313" key="10">
    <source>
        <dbReference type="EMBL" id="SDN56723.1"/>
    </source>
</evidence>
<dbReference type="EMBL" id="FNIL01000002">
    <property type="protein sequence ID" value="SDN56723.1"/>
    <property type="molecule type" value="Genomic_DNA"/>
</dbReference>
<keyword evidence="11" id="KW-1185">Reference proteome</keyword>
<dbReference type="InterPro" id="IPR053712">
    <property type="entry name" value="Bac_CellDiv_Activator"/>
</dbReference>
<keyword evidence="3" id="KW-0963">Cytoplasm</keyword>
<comment type="function">
    <text evidence="7">Activator of cell division through the inhibition of FtsZ GTPase activity, therefore promoting FtsZ assembly into bundles of protofilaments necessary for the formation of the division Z ring. It is recruited early at mid-cell but it is not essential for cell division.</text>
</comment>
<evidence type="ECO:0000256" key="4">
    <source>
        <dbReference type="ARBA" id="ARBA00022618"/>
    </source>
</evidence>
<accession>A0A1H0CFX2</accession>
<evidence type="ECO:0000313" key="11">
    <source>
        <dbReference type="Proteomes" id="UP000198778"/>
    </source>
</evidence>
<dbReference type="AlphaFoldDB" id="A0A1H0CFX2"/>
<organism evidence="10 11">
    <name type="scientific">Alkalicoccus daliensis</name>
    <dbReference type="NCBI Taxonomy" id="745820"/>
    <lineage>
        <taxon>Bacteria</taxon>
        <taxon>Bacillati</taxon>
        <taxon>Bacillota</taxon>
        <taxon>Bacilli</taxon>
        <taxon>Bacillales</taxon>
        <taxon>Bacillaceae</taxon>
        <taxon>Alkalicoccus</taxon>
    </lineage>
</organism>
<dbReference type="STRING" id="745820.SAMN04488053_10285"/>
<dbReference type="GO" id="GO:0032153">
    <property type="term" value="C:cell division site"/>
    <property type="evidence" value="ECO:0007669"/>
    <property type="project" value="TreeGrafter"/>
</dbReference>
<dbReference type="InterPro" id="IPR036192">
    <property type="entry name" value="Cell_div_ZapA-like_sf"/>
</dbReference>
<dbReference type="InterPro" id="IPR007838">
    <property type="entry name" value="Cell_div_ZapA-like"/>
</dbReference>
<evidence type="ECO:0000256" key="9">
    <source>
        <dbReference type="ARBA" id="ARBA00033158"/>
    </source>
</evidence>
<dbReference type="GO" id="GO:0005829">
    <property type="term" value="C:cytosol"/>
    <property type="evidence" value="ECO:0007669"/>
    <property type="project" value="TreeGrafter"/>
</dbReference>
<dbReference type="RefSeq" id="WP_090841252.1">
    <property type="nucleotide sequence ID" value="NZ_FNIL01000002.1"/>
</dbReference>
<dbReference type="PANTHER" id="PTHR34981:SF1">
    <property type="entry name" value="CELL DIVISION PROTEIN ZAPA"/>
    <property type="match status" value="1"/>
</dbReference>
<evidence type="ECO:0000256" key="2">
    <source>
        <dbReference type="ARBA" id="ARBA00015195"/>
    </source>
</evidence>
<keyword evidence="4 10" id="KW-0132">Cell division</keyword>
<dbReference type="OrthoDB" id="9808604at2"/>
<dbReference type="GO" id="GO:0043093">
    <property type="term" value="P:FtsZ-dependent cytokinesis"/>
    <property type="evidence" value="ECO:0007669"/>
    <property type="project" value="TreeGrafter"/>
</dbReference>
<name>A0A1H0CFX2_9BACI</name>
<comment type="subcellular location">
    <subcellularLocation>
        <location evidence="1">Cytoplasm</location>
    </subcellularLocation>
</comment>
<dbReference type="GO" id="GO:0000921">
    <property type="term" value="P:septin ring assembly"/>
    <property type="evidence" value="ECO:0007669"/>
    <property type="project" value="TreeGrafter"/>
</dbReference>
<dbReference type="Gene3D" id="6.10.250.790">
    <property type="match status" value="1"/>
</dbReference>
<evidence type="ECO:0000256" key="6">
    <source>
        <dbReference type="ARBA" id="ARBA00023306"/>
    </source>
</evidence>
<dbReference type="Proteomes" id="UP000198778">
    <property type="component" value="Unassembled WGS sequence"/>
</dbReference>
<reference evidence="11" key="1">
    <citation type="submission" date="2016-10" db="EMBL/GenBank/DDBJ databases">
        <authorList>
            <person name="Varghese N."/>
            <person name="Submissions S."/>
        </authorList>
    </citation>
    <scope>NUCLEOTIDE SEQUENCE [LARGE SCALE GENOMIC DNA]</scope>
    <source>
        <strain evidence="11">CGMCC 1.10369</strain>
    </source>
</reference>
<dbReference type="PANTHER" id="PTHR34981">
    <property type="entry name" value="CELL DIVISION PROTEIN ZAPA"/>
    <property type="match status" value="1"/>
</dbReference>
<evidence type="ECO:0000256" key="8">
    <source>
        <dbReference type="ARBA" id="ARBA00026068"/>
    </source>
</evidence>
<evidence type="ECO:0000256" key="7">
    <source>
        <dbReference type="ARBA" id="ARBA00024910"/>
    </source>
</evidence>
<dbReference type="SUPFAM" id="SSF102829">
    <property type="entry name" value="Cell division protein ZapA-like"/>
    <property type="match status" value="1"/>
</dbReference>
<sequence>MEQKDGRIRTVVKIGNQTYTVVGKEPSDHVLEASGLVDDKIKELKNKNPYLTTTQLAVLAALNISNEYVALMHRIEEEKKEED</sequence>
<evidence type="ECO:0000256" key="1">
    <source>
        <dbReference type="ARBA" id="ARBA00004496"/>
    </source>
</evidence>
<dbReference type="GO" id="GO:0000917">
    <property type="term" value="P:division septum assembly"/>
    <property type="evidence" value="ECO:0007669"/>
    <property type="project" value="UniProtKB-KW"/>
</dbReference>
<proteinExistence type="predicted"/>
<evidence type="ECO:0000256" key="5">
    <source>
        <dbReference type="ARBA" id="ARBA00023210"/>
    </source>
</evidence>
<dbReference type="Pfam" id="PF05164">
    <property type="entry name" value="ZapA"/>
    <property type="match status" value="1"/>
</dbReference>
<protein>
    <recommendedName>
        <fullName evidence="2">Cell division protein ZapA</fullName>
    </recommendedName>
    <alternativeName>
        <fullName evidence="9">Z ring-associated protein ZapA</fullName>
    </alternativeName>
</protein>